<dbReference type="Gene3D" id="2.180.10.10">
    <property type="entry name" value="RHS repeat-associated core"/>
    <property type="match status" value="1"/>
</dbReference>
<feature type="compositionally biased region" description="Gly residues" evidence="1">
    <location>
        <begin position="85"/>
        <end position="94"/>
    </location>
</feature>
<evidence type="ECO:0000259" key="2">
    <source>
        <dbReference type="Pfam" id="PF22596"/>
    </source>
</evidence>
<dbReference type="InterPro" id="IPR054695">
    <property type="entry name" value="Pierisin-like_dom"/>
</dbReference>
<dbReference type="Proteomes" id="UP000247523">
    <property type="component" value="Unassembled WGS sequence"/>
</dbReference>
<sequence>GRFTQEDTYRGDGLNLYAYCANNPVSYVDPSGNICETAAKNIMNKVAQGQAEKKEQRQLESYLRNKQNKGGLTSQEQEVAKKLGVSGGNEGSGGDETKTLYRGERATTVPEVVFEEGIKPKGTHDDALLHTKSNTTAGNFVSTTDQFDLARDGFAGKNGYVYVIETDNYVDINKTYGDKAYFPEQSEFSIPGGIKRSEIKGAYSKEKGVIVGDLIPNPNYGKDN</sequence>
<protein>
    <submittedName>
        <fullName evidence="3">RHS repeat-associated protein</fullName>
    </submittedName>
</protein>
<reference evidence="3 4" key="1">
    <citation type="submission" date="2018-05" db="EMBL/GenBank/DDBJ databases">
        <title>Genomic Encyclopedia of Type Strains, Phase IV (KMG-IV): sequencing the most valuable type-strain genomes for metagenomic binning, comparative biology and taxonomic classification.</title>
        <authorList>
            <person name="Goeker M."/>
        </authorList>
    </citation>
    <scope>NUCLEOTIDE SEQUENCE [LARGE SCALE GENOMIC DNA]</scope>
    <source>
        <strain evidence="3 4">DSM 28816</strain>
    </source>
</reference>
<feature type="domain" description="Pierisin-like" evidence="2">
    <location>
        <begin position="109"/>
        <end position="220"/>
    </location>
</feature>
<dbReference type="AlphaFoldDB" id="A0A318EQH9"/>
<dbReference type="InterPro" id="IPR022385">
    <property type="entry name" value="Rhs_assc_core"/>
</dbReference>
<comment type="caution">
    <text evidence="3">The sequence shown here is derived from an EMBL/GenBank/DDBJ whole genome shotgun (WGS) entry which is preliminary data.</text>
</comment>
<accession>A0A318EQH9</accession>
<dbReference type="Gene3D" id="3.90.210.10">
    <property type="entry name" value="Heat-Labile Enterotoxin, subunit A"/>
    <property type="match status" value="1"/>
</dbReference>
<dbReference type="EMBL" id="QICS01000031">
    <property type="protein sequence ID" value="PXV84402.1"/>
    <property type="molecule type" value="Genomic_DNA"/>
</dbReference>
<feature type="non-terminal residue" evidence="3">
    <location>
        <position position="1"/>
    </location>
</feature>
<organism evidence="3 4">
    <name type="scientific">Lachnotalea glycerini</name>
    <dbReference type="NCBI Taxonomy" id="1763509"/>
    <lineage>
        <taxon>Bacteria</taxon>
        <taxon>Bacillati</taxon>
        <taxon>Bacillota</taxon>
        <taxon>Clostridia</taxon>
        <taxon>Lachnospirales</taxon>
        <taxon>Lachnospiraceae</taxon>
        <taxon>Lachnotalea</taxon>
    </lineage>
</organism>
<dbReference type="SUPFAM" id="SSF56399">
    <property type="entry name" value="ADP-ribosylation"/>
    <property type="match status" value="1"/>
</dbReference>
<evidence type="ECO:0000256" key="1">
    <source>
        <dbReference type="SAM" id="MobiDB-lite"/>
    </source>
</evidence>
<gene>
    <name evidence="3" type="ORF">C8E03_1311</name>
</gene>
<dbReference type="Pfam" id="PF22596">
    <property type="entry name" value="Scabin-like"/>
    <property type="match status" value="1"/>
</dbReference>
<feature type="region of interest" description="Disordered" evidence="1">
    <location>
        <begin position="84"/>
        <end position="106"/>
    </location>
</feature>
<evidence type="ECO:0000313" key="4">
    <source>
        <dbReference type="Proteomes" id="UP000247523"/>
    </source>
</evidence>
<dbReference type="NCBIfam" id="TIGR03696">
    <property type="entry name" value="Rhs_assc_core"/>
    <property type="match status" value="1"/>
</dbReference>
<proteinExistence type="predicted"/>
<feature type="compositionally biased region" description="Basic and acidic residues" evidence="1">
    <location>
        <begin position="95"/>
        <end position="105"/>
    </location>
</feature>
<dbReference type="RefSeq" id="WP_278321212.1">
    <property type="nucleotide sequence ID" value="NZ_QICS01000031.1"/>
</dbReference>
<name>A0A318EQH9_9FIRM</name>
<evidence type="ECO:0000313" key="3">
    <source>
        <dbReference type="EMBL" id="PXV84402.1"/>
    </source>
</evidence>